<evidence type="ECO:0000313" key="2">
    <source>
        <dbReference type="EMBL" id="PWJ54254.1"/>
    </source>
</evidence>
<dbReference type="AlphaFoldDB" id="A0A316ABL4"/>
<feature type="repeat" description="TPR" evidence="1">
    <location>
        <begin position="95"/>
        <end position="128"/>
    </location>
</feature>
<dbReference type="InterPro" id="IPR019734">
    <property type="entry name" value="TPR_rpt"/>
</dbReference>
<dbReference type="RefSeq" id="WP_109677861.1">
    <property type="nucleotide sequence ID" value="NZ_QGDT01000018.1"/>
</dbReference>
<keyword evidence="3" id="KW-1185">Reference proteome</keyword>
<dbReference type="PROSITE" id="PS50005">
    <property type="entry name" value="TPR"/>
    <property type="match status" value="1"/>
</dbReference>
<protein>
    <submittedName>
        <fullName evidence="2">Uncharacterized protein</fullName>
    </submittedName>
</protein>
<dbReference type="EMBL" id="QGDT01000018">
    <property type="protein sequence ID" value="PWJ54254.1"/>
    <property type="molecule type" value="Genomic_DNA"/>
</dbReference>
<dbReference type="Proteomes" id="UP000245880">
    <property type="component" value="Unassembled WGS sequence"/>
</dbReference>
<reference evidence="2 3" key="1">
    <citation type="submission" date="2018-03" db="EMBL/GenBank/DDBJ databases">
        <title>Genomic Encyclopedia of Archaeal and Bacterial Type Strains, Phase II (KMG-II): from individual species to whole genera.</title>
        <authorList>
            <person name="Goeker M."/>
        </authorList>
    </citation>
    <scope>NUCLEOTIDE SEQUENCE [LARGE SCALE GENOMIC DNA]</scope>
    <source>
        <strain evidence="2 3">DSM 100346</strain>
    </source>
</reference>
<organism evidence="2 3">
    <name type="scientific">Dyadobacter jejuensis</name>
    <dbReference type="NCBI Taxonomy" id="1082580"/>
    <lineage>
        <taxon>Bacteria</taxon>
        <taxon>Pseudomonadati</taxon>
        <taxon>Bacteroidota</taxon>
        <taxon>Cytophagia</taxon>
        <taxon>Cytophagales</taxon>
        <taxon>Spirosomataceae</taxon>
        <taxon>Dyadobacter</taxon>
    </lineage>
</organism>
<dbReference type="OrthoDB" id="597471at2"/>
<evidence type="ECO:0000313" key="3">
    <source>
        <dbReference type="Proteomes" id="UP000245880"/>
    </source>
</evidence>
<keyword evidence="1" id="KW-0802">TPR repeat</keyword>
<proteinExistence type="predicted"/>
<dbReference type="Gene3D" id="1.25.40.10">
    <property type="entry name" value="Tetratricopeptide repeat domain"/>
    <property type="match status" value="1"/>
</dbReference>
<dbReference type="SMART" id="SM00028">
    <property type="entry name" value="TPR"/>
    <property type="match status" value="2"/>
</dbReference>
<dbReference type="SUPFAM" id="SSF48452">
    <property type="entry name" value="TPR-like"/>
    <property type="match status" value="1"/>
</dbReference>
<evidence type="ECO:0000256" key="1">
    <source>
        <dbReference type="PROSITE-ProRule" id="PRU00339"/>
    </source>
</evidence>
<dbReference type="InterPro" id="IPR011990">
    <property type="entry name" value="TPR-like_helical_dom_sf"/>
</dbReference>
<comment type="caution">
    <text evidence="2">The sequence shown here is derived from an EMBL/GenBank/DDBJ whole genome shotgun (WGS) entry which is preliminary data.</text>
</comment>
<gene>
    <name evidence="2" type="ORF">CLV98_11813</name>
</gene>
<accession>A0A316ABL4</accession>
<sequence>MTTLFLYVLLWVWDHRSFDSVSRTNQQKVMAEEAFMNKNYESSANLYEQILYGTIFSSPSARLNLAHAYFKNGQHKKAIRQYKLLQSVKDERLSSVANSQLGVLSLLETDSSAALESFKAAIVLDPANKNAKANYMFLKARYAGTPDKVSQVRKQKSQVETLKNNTVLPDSIPQWEQEMSHQNKKEQLLKSLKSINMTEDQARAILDAMKTNESQYIYQLRRAQYADQNKDNKKIEW</sequence>
<name>A0A316ABL4_9BACT</name>